<dbReference type="PANTHER" id="PTHR46599:SF6">
    <property type="entry name" value="DUAL SPECIFICITY PHOSPHATASE 26"/>
    <property type="match status" value="1"/>
</dbReference>
<comment type="caution">
    <text evidence="3">The sequence shown here is derived from an EMBL/GenBank/DDBJ whole genome shotgun (WGS) entry which is preliminary data.</text>
</comment>
<reference evidence="3 4" key="1">
    <citation type="submission" date="2023-02" db="EMBL/GenBank/DDBJ databases">
        <title>LHISI_Scaffold_Assembly.</title>
        <authorList>
            <person name="Stuart O.P."/>
            <person name="Cleave R."/>
            <person name="Magrath M.J.L."/>
            <person name="Mikheyev A.S."/>
        </authorList>
    </citation>
    <scope>NUCLEOTIDE SEQUENCE [LARGE SCALE GENOMIC DNA]</scope>
    <source>
        <strain evidence="3">Daus_M_001</strain>
        <tissue evidence="3">Leg muscle</tissue>
    </source>
</reference>
<dbReference type="InterPro" id="IPR029526">
    <property type="entry name" value="PGBD"/>
</dbReference>
<dbReference type="Pfam" id="PF13843">
    <property type="entry name" value="DDE_Tnp_1_7"/>
    <property type="match status" value="1"/>
</dbReference>
<proteinExistence type="predicted"/>
<evidence type="ECO:0000256" key="1">
    <source>
        <dbReference type="SAM" id="MobiDB-lite"/>
    </source>
</evidence>
<dbReference type="Proteomes" id="UP001159363">
    <property type="component" value="Chromosome 3"/>
</dbReference>
<organism evidence="3 4">
    <name type="scientific">Dryococelus australis</name>
    <dbReference type="NCBI Taxonomy" id="614101"/>
    <lineage>
        <taxon>Eukaryota</taxon>
        <taxon>Metazoa</taxon>
        <taxon>Ecdysozoa</taxon>
        <taxon>Arthropoda</taxon>
        <taxon>Hexapoda</taxon>
        <taxon>Insecta</taxon>
        <taxon>Pterygota</taxon>
        <taxon>Neoptera</taxon>
        <taxon>Polyneoptera</taxon>
        <taxon>Phasmatodea</taxon>
        <taxon>Verophasmatodea</taxon>
        <taxon>Anareolatae</taxon>
        <taxon>Phasmatidae</taxon>
        <taxon>Eurycanthinae</taxon>
        <taxon>Dryococelus</taxon>
    </lineage>
</organism>
<keyword evidence="4" id="KW-1185">Reference proteome</keyword>
<evidence type="ECO:0000313" key="4">
    <source>
        <dbReference type="Proteomes" id="UP001159363"/>
    </source>
</evidence>
<dbReference type="PANTHER" id="PTHR46599">
    <property type="entry name" value="PIGGYBAC TRANSPOSABLE ELEMENT-DERIVED PROTEIN 4"/>
    <property type="match status" value="1"/>
</dbReference>
<feature type="non-terminal residue" evidence="3">
    <location>
        <position position="237"/>
    </location>
</feature>
<protein>
    <recommendedName>
        <fullName evidence="2">PiggyBac transposable element-derived protein domain-containing protein</fullName>
    </recommendedName>
</protein>
<evidence type="ECO:0000259" key="2">
    <source>
        <dbReference type="Pfam" id="PF13843"/>
    </source>
</evidence>
<evidence type="ECO:0000313" key="3">
    <source>
        <dbReference type="EMBL" id="KAJ8891121.1"/>
    </source>
</evidence>
<feature type="compositionally biased region" description="Low complexity" evidence="1">
    <location>
        <begin position="44"/>
        <end position="53"/>
    </location>
</feature>
<name>A0ABQ9I3A3_9NEOP</name>
<feature type="domain" description="PiggyBac transposable element-derived protein" evidence="2">
    <location>
        <begin position="181"/>
        <end position="234"/>
    </location>
</feature>
<accession>A0ABQ9I3A3</accession>
<feature type="region of interest" description="Disordered" evidence="1">
    <location>
        <begin position="29"/>
        <end position="54"/>
    </location>
</feature>
<gene>
    <name evidence="3" type="ORF">PR048_010635</name>
</gene>
<sequence>MPRRLSYIEIENGLSAASDDKEIASELKDHISSISESSSEEETGTTGSSEYYSRPNMNATSQITDECSAVLLFFTKDIESIILISSNVEGVRVYGNEWKTIDSVKLGAYIRLLHAMNQQKAFGMQKKHVLRFNSRETRSSRKQNDKFAAVRDLWDIWVETLPKFFNPSAFVTVDEQLGLRVVLDLSYGLKGHITFDNFFTSCEVGQMLLNRNVTMIGTIRKNKPSIPTELLNTKNKE</sequence>
<dbReference type="EMBL" id="JARBHB010000003">
    <property type="protein sequence ID" value="KAJ8891121.1"/>
    <property type="molecule type" value="Genomic_DNA"/>
</dbReference>